<dbReference type="AlphaFoldDB" id="A0AA39F286"/>
<reference evidence="1" key="2">
    <citation type="submission" date="2023-03" db="EMBL/GenBank/DDBJ databases">
        <authorList>
            <person name="Inwood S.N."/>
            <person name="Skelly J.G."/>
            <person name="Guhlin J."/>
            <person name="Harrop T.W.R."/>
            <person name="Goldson S.G."/>
            <person name="Dearden P.K."/>
        </authorList>
    </citation>
    <scope>NUCLEOTIDE SEQUENCE</scope>
    <source>
        <strain evidence="1">Lincoln</strain>
        <tissue evidence="1">Whole body</tissue>
    </source>
</reference>
<organism evidence="1 2">
    <name type="scientific">Microctonus hyperodae</name>
    <name type="common">Parasitoid wasp</name>
    <dbReference type="NCBI Taxonomy" id="165561"/>
    <lineage>
        <taxon>Eukaryota</taxon>
        <taxon>Metazoa</taxon>
        <taxon>Ecdysozoa</taxon>
        <taxon>Arthropoda</taxon>
        <taxon>Hexapoda</taxon>
        <taxon>Insecta</taxon>
        <taxon>Pterygota</taxon>
        <taxon>Neoptera</taxon>
        <taxon>Endopterygota</taxon>
        <taxon>Hymenoptera</taxon>
        <taxon>Apocrita</taxon>
        <taxon>Ichneumonoidea</taxon>
        <taxon>Braconidae</taxon>
        <taxon>Euphorinae</taxon>
        <taxon>Microctonus</taxon>
    </lineage>
</organism>
<accession>A0AA39F286</accession>
<dbReference type="PANTHER" id="PTHR22963:SF39">
    <property type="entry name" value="DUMPY"/>
    <property type="match status" value="1"/>
</dbReference>
<reference evidence="1" key="1">
    <citation type="journal article" date="2023" name="bioRxiv">
        <title>Scaffold-level genome assemblies of two parasitoid biocontrol wasps reveal the parthenogenesis mechanism and an associated novel virus.</title>
        <authorList>
            <person name="Inwood S."/>
            <person name="Skelly J."/>
            <person name="Guhlin J."/>
            <person name="Harrop T."/>
            <person name="Goldson S."/>
            <person name="Dearden P."/>
        </authorList>
    </citation>
    <scope>NUCLEOTIDE SEQUENCE</scope>
    <source>
        <strain evidence="1">Lincoln</strain>
        <tissue evidence="1">Whole body</tissue>
    </source>
</reference>
<proteinExistence type="predicted"/>
<evidence type="ECO:0000313" key="1">
    <source>
        <dbReference type="EMBL" id="KAK0161593.1"/>
    </source>
</evidence>
<dbReference type="Proteomes" id="UP001168972">
    <property type="component" value="Unassembled WGS sequence"/>
</dbReference>
<protein>
    <submittedName>
        <fullName evidence="1">Uncharacterized protein</fullName>
    </submittedName>
</protein>
<sequence length="272" mass="30807">MLLNLKTYSNDTTCNESKCVNACDDVSCHQNENCQMINHIPSCECLSNFTRNNEGECLPITTCLDDFTCGSSEFCSNGKCVNACNKICGPNEKCQIFNHNSTCECLGDFIRNNEGECKKRCKTNYECEDSEICHINLCMNTCSPFLRRCPYTQKCEVKNHTVNCLNETSKYKSCTTTTDCDKNSFCTAKESLCIPLCDPPTCPDGERCEIISEVVNPRFTFRSAECRCNFPLLSFGGSLKCFKPCDTDEICEENEYCYFSNWCVPRKHQPLV</sequence>
<evidence type="ECO:0000313" key="2">
    <source>
        <dbReference type="Proteomes" id="UP001168972"/>
    </source>
</evidence>
<name>A0AA39F286_MICHY</name>
<comment type="caution">
    <text evidence="1">The sequence shown here is derived from an EMBL/GenBank/DDBJ whole genome shotgun (WGS) entry which is preliminary data.</text>
</comment>
<gene>
    <name evidence="1" type="ORF">PV327_010048</name>
</gene>
<dbReference type="EMBL" id="JAQQBR010001835">
    <property type="protein sequence ID" value="KAK0161593.1"/>
    <property type="molecule type" value="Genomic_DNA"/>
</dbReference>
<keyword evidence="2" id="KW-1185">Reference proteome</keyword>
<dbReference type="PANTHER" id="PTHR22963">
    <property type="entry name" value="ENDOGLIN-RELATED"/>
    <property type="match status" value="1"/>
</dbReference>